<dbReference type="PANTHER" id="PTHR38760">
    <property type="entry name" value="ADENYLATE CYCLASE"/>
    <property type="match status" value="1"/>
</dbReference>
<dbReference type="Pfam" id="PF01295">
    <property type="entry name" value="Adenylate_cycl"/>
    <property type="match status" value="1"/>
</dbReference>
<evidence type="ECO:0000313" key="3">
    <source>
        <dbReference type="Proteomes" id="UP000294335"/>
    </source>
</evidence>
<dbReference type="GO" id="GO:0006171">
    <property type="term" value="P:cAMP biosynthetic process"/>
    <property type="evidence" value="ECO:0007669"/>
    <property type="project" value="InterPro"/>
</dbReference>
<protein>
    <submittedName>
        <fullName evidence="2">Adenylate cyclase</fullName>
    </submittedName>
</protein>
<dbReference type="EMBL" id="OPYN01000240">
    <property type="protein sequence ID" value="SPO64285.1"/>
    <property type="molecule type" value="Genomic_DNA"/>
</dbReference>
<dbReference type="InterPro" id="IPR024685">
    <property type="entry name" value="Adenylate_cyclase_1_N"/>
</dbReference>
<dbReference type="NCBIfam" id="NF006985">
    <property type="entry name" value="PRK09450.2-5"/>
    <property type="match status" value="1"/>
</dbReference>
<feature type="domain" description="Adenylate cyclase class-I N-terminal" evidence="1">
    <location>
        <begin position="66"/>
        <end position="262"/>
    </location>
</feature>
<keyword evidence="3" id="KW-1185">Reference proteome</keyword>
<sequence length="995" mass="113327">MPQAQRKLEQRPRALGKWRQYFNCRLSDLATQATLATAPLACPECAMNHPHEIRPDLDEGIDRKVLATLRARFLRLNQGRLQRALEGLSTRQQQVLTLLPLLFHVNHPLLPGYVSGSTPAGVSGYEPSADLVVEAQRLARSFIYKARHGNPPRPIHGLFLMGSLGSLAQAEHSDMDLWVCHAPGLANEQLGELRRKCQLLEAWAASLGAEAHFFLIDTQGFAQGQRDGQLGSDDCGTTQHYLLLDEFYRTTIWLAGRTPLWWLVPVYQEHDYHAYTQTLLSKRFIRSQDALDLGNLAHIPPGEFVGAGLWQLFKGIDSPYKSLLKLLLTEAYASEHPAVRCLSLDYKQAVFANQLDLDELDPYVMVYRRIERYLLQRGEHARLELVRRSLYLKVNKKLSDPARANGWQRRLLQRLADEWGWDQRQLALLDSRNQWKVQQVAVERRELVAELNHSYRFLSQFARTQNASSRADQRDLNVLGRRLYAAFERRAGKVEVINPGIAPDLAEGTLTLVQAPNRKEPGSYHWELYTGNLSPHEVDHFSPLKRCRELLELLTWAHRNGVIDSSTRLALHPGVSDLSEFELFNLVGCLQQSIPLPLPTVSEVRLLQPSVADEVLLLVNVAIDPLRHHRDLNILMTTERTDSLSYAGVRENLVLTLDQVTLNSWNEVLVQRYDGEHALVRCLRDFLNSPVLRGHRPRVRVRCFCHSRAQAIGQRVEEIFDTVQLLLDQGLNHRYLLQVAQHTHVLELLAGHVGLTTLAEHEALLDHLGQERSAYSPLYLDANALQDHDLHLVLEQGRPACIQVFYRLQGGWAELYVLDEYNALWQQRLPLHDEAHLLLPLQRFLRSVVMRRDARLPLDTQRAASLDIHYAQLLPSGPGKARSIEPRQAPFEGSDQPYYEVQAIIQGGVAGTAHVTLYCDQQEFSELEHGEQLYAVVARQIIGQRRGAGQYRCYITDLDLSELLDDQLGSTQLYLRYKRELEQALNEGLEQVLGE</sequence>
<name>A0AAQ1PF70_9PSED</name>
<gene>
    <name evidence="2" type="ORF">JV551A3_V1_2400112</name>
</gene>
<comment type="caution">
    <text evidence="2">The sequence shown here is derived from an EMBL/GenBank/DDBJ whole genome shotgun (WGS) entry which is preliminary data.</text>
</comment>
<dbReference type="GO" id="GO:0004016">
    <property type="term" value="F:adenylate cyclase activity"/>
    <property type="evidence" value="ECO:0007669"/>
    <property type="project" value="InterPro"/>
</dbReference>
<evidence type="ECO:0000259" key="1">
    <source>
        <dbReference type="Pfam" id="PF12633"/>
    </source>
</evidence>
<dbReference type="Pfam" id="PF12633">
    <property type="entry name" value="Adenyl_cycl_N"/>
    <property type="match status" value="1"/>
</dbReference>
<reference evidence="2 3" key="1">
    <citation type="submission" date="2018-02" db="EMBL/GenBank/DDBJ databases">
        <authorList>
            <person name="Dubost A."/>
        </authorList>
    </citation>
    <scope>NUCLEOTIDE SEQUENCE [LARGE SCALE GENOMIC DNA]</scope>
    <source>
        <strain evidence="3">JV551A3</strain>
    </source>
</reference>
<proteinExistence type="predicted"/>
<accession>A0AAQ1PF70</accession>
<dbReference type="PANTHER" id="PTHR38760:SF1">
    <property type="entry name" value="ADENYLATE CYCLASE"/>
    <property type="match status" value="1"/>
</dbReference>
<dbReference type="Proteomes" id="UP000294335">
    <property type="component" value="Unassembled WGS sequence"/>
</dbReference>
<evidence type="ECO:0000313" key="2">
    <source>
        <dbReference type="EMBL" id="SPO64285.1"/>
    </source>
</evidence>
<dbReference type="InterPro" id="IPR000274">
    <property type="entry name" value="Adenylate_cyclase_1"/>
</dbReference>
<organism evidence="2 3">
    <name type="scientific">Pseudomonas inefficax</name>
    <dbReference type="NCBI Taxonomy" id="2078786"/>
    <lineage>
        <taxon>Bacteria</taxon>
        <taxon>Pseudomonadati</taxon>
        <taxon>Pseudomonadota</taxon>
        <taxon>Gammaproteobacteria</taxon>
        <taxon>Pseudomonadales</taxon>
        <taxon>Pseudomonadaceae</taxon>
        <taxon>Pseudomonas</taxon>
    </lineage>
</organism>
<dbReference type="AlphaFoldDB" id="A0AAQ1PF70"/>
<dbReference type="PIRSF" id="PIRSF001444">
    <property type="entry name" value="Adenylate_cycl"/>
    <property type="match status" value="1"/>
</dbReference>